<feature type="transmembrane region" description="Helical" evidence="6">
    <location>
        <begin position="440"/>
        <end position="462"/>
    </location>
</feature>
<dbReference type="Pfam" id="PF01554">
    <property type="entry name" value="MatE"/>
    <property type="match status" value="2"/>
</dbReference>
<keyword evidence="9" id="KW-1185">Reference proteome</keyword>
<feature type="transmembrane region" description="Helical" evidence="6">
    <location>
        <begin position="415"/>
        <end position="434"/>
    </location>
</feature>
<organism evidence="8 9">
    <name type="scientific">Carnegiea gigantea</name>
    <dbReference type="NCBI Taxonomy" id="171969"/>
    <lineage>
        <taxon>Eukaryota</taxon>
        <taxon>Viridiplantae</taxon>
        <taxon>Streptophyta</taxon>
        <taxon>Embryophyta</taxon>
        <taxon>Tracheophyta</taxon>
        <taxon>Spermatophyta</taxon>
        <taxon>Magnoliopsida</taxon>
        <taxon>eudicotyledons</taxon>
        <taxon>Gunneridae</taxon>
        <taxon>Pentapetalae</taxon>
        <taxon>Caryophyllales</taxon>
        <taxon>Cactineae</taxon>
        <taxon>Cactaceae</taxon>
        <taxon>Cactoideae</taxon>
        <taxon>Echinocereeae</taxon>
        <taxon>Carnegiea</taxon>
    </lineage>
</organism>
<gene>
    <name evidence="8" type="ORF">Cgig2_008445</name>
</gene>
<sequence>MEDHSQNESQVPLLPSSDNSTTHIFQRPKISEVVKELRQLCAIACPLIISGVLTYGKSAISVAFMGRLGKEELAGGSLAVGFANITGYSILSGLAMGMDPISSQAFGAKQWALMGHTLQRTILILLLCCVPISLLWLNVNPILIFLGQDPSITAIAATYLAFCLPDLLFIALINPIRIYLRSQKITFPLMLSAAVGVSLHGPVTYVFVRRLGLGIKGAALSAAIMDFNVLMVLVLYILLTGTYKLTWQGWSMEALKEWSTILVLAIPNCISVCLEWWWYELMIVMSGLLPNATDAVATMGVLIQCTSLVYILPSSLSMAVSTRVGNELGAGQPNRAKNSSTVSLGCAILTSLFALAFCFGMRNVWGGFFVKDQAVIALTAAAMPVLGLCELGNCPQTTMCGVLRGSARPRLGANINLGSFYGVGLPVAITLGFFMDKGLLGLWAGLLAAQAACSILMGFMLVTTDWALEAQRAKELTGSDMNESKQEHEDQTKFVAAEYYDVEGQKVIQEGEAPSKDEGSLLNEIN</sequence>
<dbReference type="InterPro" id="IPR002528">
    <property type="entry name" value="MATE_fam"/>
</dbReference>
<comment type="similarity">
    <text evidence="2 6">Belongs to the multi antimicrobial extrusion (MATE) (TC 2.A.66.1) family.</text>
</comment>
<feature type="transmembrane region" description="Helical" evidence="6">
    <location>
        <begin position="219"/>
        <end position="239"/>
    </location>
</feature>
<dbReference type="GO" id="GO:0015297">
    <property type="term" value="F:antiporter activity"/>
    <property type="evidence" value="ECO:0007669"/>
    <property type="project" value="InterPro"/>
</dbReference>
<dbReference type="GO" id="GO:0016020">
    <property type="term" value="C:membrane"/>
    <property type="evidence" value="ECO:0007669"/>
    <property type="project" value="UniProtKB-SubCell"/>
</dbReference>
<reference evidence="8" key="1">
    <citation type="submission" date="2022-04" db="EMBL/GenBank/DDBJ databases">
        <title>Carnegiea gigantea Genome sequencing and assembly v2.</title>
        <authorList>
            <person name="Copetti D."/>
            <person name="Sanderson M.J."/>
            <person name="Burquez A."/>
            <person name="Wojciechowski M.F."/>
        </authorList>
    </citation>
    <scope>NUCLEOTIDE SEQUENCE</scope>
    <source>
        <strain evidence="8">SGP5-SGP5p</strain>
        <tissue evidence="8">Aerial part</tissue>
    </source>
</reference>
<feature type="transmembrane region" description="Helical" evidence="6">
    <location>
        <begin position="37"/>
        <end position="56"/>
    </location>
</feature>
<evidence type="ECO:0000256" key="4">
    <source>
        <dbReference type="ARBA" id="ARBA00022989"/>
    </source>
</evidence>
<dbReference type="Proteomes" id="UP001153076">
    <property type="component" value="Unassembled WGS sequence"/>
</dbReference>
<dbReference type="InterPro" id="IPR045069">
    <property type="entry name" value="MATE_euk"/>
</dbReference>
<keyword evidence="5 6" id="KW-0472">Membrane</keyword>
<evidence type="ECO:0000256" key="7">
    <source>
        <dbReference type="SAM" id="MobiDB-lite"/>
    </source>
</evidence>
<feature type="transmembrane region" description="Helical" evidence="6">
    <location>
        <begin position="260"/>
        <end position="279"/>
    </location>
</feature>
<keyword evidence="3 6" id="KW-0812">Transmembrane</keyword>
<dbReference type="NCBIfam" id="TIGR00797">
    <property type="entry name" value="matE"/>
    <property type="match status" value="1"/>
</dbReference>
<protein>
    <recommendedName>
        <fullName evidence="6">Protein DETOXIFICATION</fullName>
    </recommendedName>
    <alternativeName>
        <fullName evidence="6">Multidrug and toxic compound extrusion protein</fullName>
    </alternativeName>
</protein>
<feature type="transmembrane region" description="Helical" evidence="6">
    <location>
        <begin position="122"/>
        <end position="146"/>
    </location>
</feature>
<evidence type="ECO:0000313" key="8">
    <source>
        <dbReference type="EMBL" id="KAJ8430006.1"/>
    </source>
</evidence>
<evidence type="ECO:0000256" key="2">
    <source>
        <dbReference type="ARBA" id="ARBA00010199"/>
    </source>
</evidence>
<dbReference type="EMBL" id="JAKOGI010000834">
    <property type="protein sequence ID" value="KAJ8430006.1"/>
    <property type="molecule type" value="Genomic_DNA"/>
</dbReference>
<accession>A0A9Q1Q6E7</accession>
<keyword evidence="4 6" id="KW-1133">Transmembrane helix</keyword>
<evidence type="ECO:0000256" key="6">
    <source>
        <dbReference type="RuleBase" id="RU004914"/>
    </source>
</evidence>
<feature type="transmembrane region" description="Helical" evidence="6">
    <location>
        <begin position="299"/>
        <end position="320"/>
    </location>
</feature>
<feature type="region of interest" description="Disordered" evidence="7">
    <location>
        <begin position="1"/>
        <end position="20"/>
    </location>
</feature>
<dbReference type="AlphaFoldDB" id="A0A9Q1Q6E7"/>
<name>A0A9Q1Q6E7_9CARY</name>
<evidence type="ECO:0000256" key="1">
    <source>
        <dbReference type="ARBA" id="ARBA00004141"/>
    </source>
</evidence>
<evidence type="ECO:0000313" key="9">
    <source>
        <dbReference type="Proteomes" id="UP001153076"/>
    </source>
</evidence>
<comment type="caution">
    <text evidence="8">The sequence shown here is derived from an EMBL/GenBank/DDBJ whole genome shotgun (WGS) entry which is preliminary data.</text>
</comment>
<feature type="transmembrane region" description="Helical" evidence="6">
    <location>
        <begin position="152"/>
        <end position="173"/>
    </location>
</feature>
<feature type="transmembrane region" description="Helical" evidence="6">
    <location>
        <begin position="76"/>
        <end position="101"/>
    </location>
</feature>
<dbReference type="CDD" id="cd13132">
    <property type="entry name" value="MATE_eukaryotic"/>
    <property type="match status" value="1"/>
</dbReference>
<feature type="transmembrane region" description="Helical" evidence="6">
    <location>
        <begin position="185"/>
        <end position="207"/>
    </location>
</feature>
<comment type="subcellular location">
    <subcellularLocation>
        <location evidence="1">Membrane</location>
        <topology evidence="1">Multi-pass membrane protein</topology>
    </subcellularLocation>
</comment>
<dbReference type="PANTHER" id="PTHR11206">
    <property type="entry name" value="MULTIDRUG RESISTANCE PROTEIN"/>
    <property type="match status" value="1"/>
</dbReference>
<feature type="transmembrane region" description="Helical" evidence="6">
    <location>
        <begin position="341"/>
        <end position="362"/>
    </location>
</feature>
<dbReference type="GO" id="GO:0042910">
    <property type="term" value="F:xenobiotic transmembrane transporter activity"/>
    <property type="evidence" value="ECO:0007669"/>
    <property type="project" value="InterPro"/>
</dbReference>
<dbReference type="OrthoDB" id="2126698at2759"/>
<proteinExistence type="inferred from homology"/>
<feature type="transmembrane region" description="Helical" evidence="6">
    <location>
        <begin position="374"/>
        <end position="394"/>
    </location>
</feature>
<evidence type="ECO:0000256" key="5">
    <source>
        <dbReference type="ARBA" id="ARBA00023136"/>
    </source>
</evidence>
<evidence type="ECO:0000256" key="3">
    <source>
        <dbReference type="ARBA" id="ARBA00022692"/>
    </source>
</evidence>
<dbReference type="GO" id="GO:1990961">
    <property type="term" value="P:xenobiotic detoxification by transmembrane export across the plasma membrane"/>
    <property type="evidence" value="ECO:0007669"/>
    <property type="project" value="InterPro"/>
</dbReference>